<name>A0A9Q0HSV3_9POAL</name>
<dbReference type="CDD" id="cd07245">
    <property type="entry name" value="VOC_like"/>
    <property type="match status" value="1"/>
</dbReference>
<dbReference type="EMBL" id="JAMQYH010000002">
    <property type="protein sequence ID" value="KAJ1696735.1"/>
    <property type="molecule type" value="Genomic_DNA"/>
</dbReference>
<dbReference type="PROSITE" id="PS51819">
    <property type="entry name" value="VOC"/>
    <property type="match status" value="1"/>
</dbReference>
<dbReference type="InterPro" id="IPR037523">
    <property type="entry name" value="VOC_core"/>
</dbReference>
<dbReference type="PANTHER" id="PTHR47802">
    <property type="entry name" value="GLYOXALASE FAMILY PROTEIN, EXPRESSED"/>
    <property type="match status" value="1"/>
</dbReference>
<dbReference type="Pfam" id="PF00903">
    <property type="entry name" value="Glyoxalase"/>
    <property type="match status" value="1"/>
</dbReference>
<organism evidence="2 3">
    <name type="scientific">Rhynchospora breviuscula</name>
    <dbReference type="NCBI Taxonomy" id="2022672"/>
    <lineage>
        <taxon>Eukaryota</taxon>
        <taxon>Viridiplantae</taxon>
        <taxon>Streptophyta</taxon>
        <taxon>Embryophyta</taxon>
        <taxon>Tracheophyta</taxon>
        <taxon>Spermatophyta</taxon>
        <taxon>Magnoliopsida</taxon>
        <taxon>Liliopsida</taxon>
        <taxon>Poales</taxon>
        <taxon>Cyperaceae</taxon>
        <taxon>Cyperoideae</taxon>
        <taxon>Rhynchosporeae</taxon>
        <taxon>Rhynchospora</taxon>
    </lineage>
</organism>
<dbReference type="PANTHER" id="PTHR47802:SF1">
    <property type="entry name" value="GLYOXALASE FAMILY PROTEIN, EXPRESSED"/>
    <property type="match status" value="1"/>
</dbReference>
<protein>
    <recommendedName>
        <fullName evidence="1">VOC domain-containing protein</fullName>
    </recommendedName>
</protein>
<sequence>MAAAELGVELNHIARESSDVKRLAAFYQQILGFEQMDTPNFGDFDVIWLRISPSLSMHIIQRDPQSSLPVSPYAATAAASSVIRDPKQLSRGHHLSFSVSNFDSFVQNLKEKGIEVFQKTQPDGKTKQLFFFDPDGNGLEVMSRDAS</sequence>
<dbReference type="Gene3D" id="3.10.180.10">
    <property type="entry name" value="2,3-Dihydroxybiphenyl 1,2-Dioxygenase, domain 1"/>
    <property type="match status" value="1"/>
</dbReference>
<dbReference type="Proteomes" id="UP001151287">
    <property type="component" value="Unassembled WGS sequence"/>
</dbReference>
<dbReference type="InterPro" id="IPR004360">
    <property type="entry name" value="Glyas_Fos-R_dOase_dom"/>
</dbReference>
<feature type="domain" description="VOC" evidence="1">
    <location>
        <begin position="9"/>
        <end position="144"/>
    </location>
</feature>
<evidence type="ECO:0000313" key="2">
    <source>
        <dbReference type="EMBL" id="KAJ1696735.1"/>
    </source>
</evidence>
<proteinExistence type="predicted"/>
<dbReference type="InterPro" id="IPR029068">
    <property type="entry name" value="Glyas_Bleomycin-R_OHBP_Dase"/>
</dbReference>
<comment type="caution">
    <text evidence="2">The sequence shown here is derived from an EMBL/GenBank/DDBJ whole genome shotgun (WGS) entry which is preliminary data.</text>
</comment>
<accession>A0A9Q0HSV3</accession>
<dbReference type="OrthoDB" id="16820at2759"/>
<keyword evidence="3" id="KW-1185">Reference proteome</keyword>
<evidence type="ECO:0000313" key="3">
    <source>
        <dbReference type="Proteomes" id="UP001151287"/>
    </source>
</evidence>
<dbReference type="AlphaFoldDB" id="A0A9Q0HSV3"/>
<evidence type="ECO:0000259" key="1">
    <source>
        <dbReference type="PROSITE" id="PS51819"/>
    </source>
</evidence>
<reference evidence="2" key="1">
    <citation type="journal article" date="2022" name="Cell">
        <title>Repeat-based holocentromeres influence genome architecture and karyotype evolution.</title>
        <authorList>
            <person name="Hofstatter P.G."/>
            <person name="Thangavel G."/>
            <person name="Lux T."/>
            <person name="Neumann P."/>
            <person name="Vondrak T."/>
            <person name="Novak P."/>
            <person name="Zhang M."/>
            <person name="Costa L."/>
            <person name="Castellani M."/>
            <person name="Scott A."/>
            <person name="Toegelov H."/>
            <person name="Fuchs J."/>
            <person name="Mata-Sucre Y."/>
            <person name="Dias Y."/>
            <person name="Vanzela A.L.L."/>
            <person name="Huettel B."/>
            <person name="Almeida C.C.S."/>
            <person name="Simkova H."/>
            <person name="Souza G."/>
            <person name="Pedrosa-Harand A."/>
            <person name="Macas J."/>
            <person name="Mayer K.F.X."/>
            <person name="Houben A."/>
            <person name="Marques A."/>
        </authorList>
    </citation>
    <scope>NUCLEOTIDE SEQUENCE</scope>
    <source>
        <strain evidence="2">RhyBre1mFocal</strain>
    </source>
</reference>
<gene>
    <name evidence="2" type="ORF">LUZ63_005247</name>
</gene>
<dbReference type="SUPFAM" id="SSF54593">
    <property type="entry name" value="Glyoxalase/Bleomycin resistance protein/Dihydroxybiphenyl dioxygenase"/>
    <property type="match status" value="1"/>
</dbReference>